<evidence type="ECO:0000313" key="1">
    <source>
        <dbReference type="EMBL" id="CAB4122988.1"/>
    </source>
</evidence>
<keyword evidence="1" id="KW-0808">Transferase</keyword>
<reference evidence="1" key="1">
    <citation type="submission" date="2020-04" db="EMBL/GenBank/DDBJ databases">
        <authorList>
            <person name="Chiriac C."/>
            <person name="Salcher M."/>
            <person name="Ghai R."/>
            <person name="Kavagutti S V."/>
        </authorList>
    </citation>
    <scope>NUCLEOTIDE SEQUENCE</scope>
</reference>
<accession>A0A6J5KL82</accession>
<dbReference type="Pfam" id="PF15891">
    <property type="entry name" value="Nuc_deoxyri_tr2"/>
    <property type="match status" value="1"/>
</dbReference>
<dbReference type="EMBL" id="LR796167">
    <property type="protein sequence ID" value="CAB4122988.1"/>
    <property type="molecule type" value="Genomic_DNA"/>
</dbReference>
<organism evidence="1">
    <name type="scientific">uncultured Caudovirales phage</name>
    <dbReference type="NCBI Taxonomy" id="2100421"/>
    <lineage>
        <taxon>Viruses</taxon>
        <taxon>Duplodnaviria</taxon>
        <taxon>Heunggongvirae</taxon>
        <taxon>Uroviricota</taxon>
        <taxon>Caudoviricetes</taxon>
        <taxon>Peduoviridae</taxon>
        <taxon>Maltschvirus</taxon>
        <taxon>Maltschvirus maltsch</taxon>
    </lineage>
</organism>
<dbReference type="GO" id="GO:0016740">
    <property type="term" value="F:transferase activity"/>
    <property type="evidence" value="ECO:0007669"/>
    <property type="project" value="UniProtKB-KW"/>
</dbReference>
<dbReference type="InterPro" id="IPR039470">
    <property type="entry name" value="Nuc_deoxyri_tr2"/>
</dbReference>
<dbReference type="Gene3D" id="3.40.50.450">
    <property type="match status" value="1"/>
</dbReference>
<name>A0A6J5KL82_9CAUD</name>
<protein>
    <submittedName>
        <fullName evidence="1">Nucleoside 2-deoxyribosyltransferase like</fullName>
    </submittedName>
</protein>
<proteinExistence type="predicted"/>
<sequence>MLYRSPAPLPYIFNHHSIFIAGGISHCPDWQTEIAELFDPDLYDMVNPRREGGFDNTGITAQEQITWEHQALSLVDNCVFWFPCESLCPISLFQLGVMLERASHHSVKLVVGWHEDYQRAFDLQVQINLASNAREYVTYAPGWQQFKKNITNTWR</sequence>
<gene>
    <name evidence="1" type="ORF">UFOVP29_147</name>
</gene>